<dbReference type="SMART" id="SM00862">
    <property type="entry name" value="Trans_reg_C"/>
    <property type="match status" value="1"/>
</dbReference>
<evidence type="ECO:0000256" key="4">
    <source>
        <dbReference type="ARBA" id="ARBA00023125"/>
    </source>
</evidence>
<protein>
    <submittedName>
        <fullName evidence="10">Winged helix family two component transcriptional regulator</fullName>
    </submittedName>
</protein>
<keyword evidence="11" id="KW-1185">Reference proteome</keyword>
<evidence type="ECO:0000259" key="9">
    <source>
        <dbReference type="PROSITE" id="PS51755"/>
    </source>
</evidence>
<keyword evidence="2" id="KW-0902">Two-component regulatory system</keyword>
<dbReference type="Pfam" id="PF00486">
    <property type="entry name" value="Trans_reg_C"/>
    <property type="match status" value="1"/>
</dbReference>
<dbReference type="Pfam" id="PF00072">
    <property type="entry name" value="Response_reg"/>
    <property type="match status" value="1"/>
</dbReference>
<dbReference type="GO" id="GO:0032993">
    <property type="term" value="C:protein-DNA complex"/>
    <property type="evidence" value="ECO:0007669"/>
    <property type="project" value="TreeGrafter"/>
</dbReference>
<organism evidence="10 11">
    <name type="scientific">Thauera phenylacetica B4P</name>
    <dbReference type="NCBI Taxonomy" id="1234382"/>
    <lineage>
        <taxon>Bacteria</taxon>
        <taxon>Pseudomonadati</taxon>
        <taxon>Pseudomonadota</taxon>
        <taxon>Betaproteobacteria</taxon>
        <taxon>Rhodocyclales</taxon>
        <taxon>Zoogloeaceae</taxon>
        <taxon>Thauera</taxon>
    </lineage>
</organism>
<reference evidence="10 11" key="1">
    <citation type="submission" date="2012-09" db="EMBL/GenBank/DDBJ databases">
        <title>Draft Genome Sequences of 6 Strains from Genus Thauera.</title>
        <authorList>
            <person name="Liu B."/>
            <person name="Shapleigh J.P."/>
            <person name="Frostegard A.H."/>
        </authorList>
    </citation>
    <scope>NUCLEOTIDE SEQUENCE [LARGE SCALE GENOMIC DNA]</scope>
    <source>
        <strain evidence="10 11">B4P</strain>
    </source>
</reference>
<gene>
    <name evidence="10" type="ORF">C667_19970</name>
</gene>
<evidence type="ECO:0000256" key="1">
    <source>
        <dbReference type="ARBA" id="ARBA00022553"/>
    </source>
</evidence>
<feature type="modified residue" description="4-aspartylphosphate" evidence="6">
    <location>
        <position position="57"/>
    </location>
</feature>
<dbReference type="PANTHER" id="PTHR48111">
    <property type="entry name" value="REGULATOR OF RPOS"/>
    <property type="match status" value="1"/>
</dbReference>
<dbReference type="GO" id="GO:0005829">
    <property type="term" value="C:cytosol"/>
    <property type="evidence" value="ECO:0007669"/>
    <property type="project" value="TreeGrafter"/>
</dbReference>
<feature type="domain" description="Response regulatory" evidence="8">
    <location>
        <begin position="8"/>
        <end position="121"/>
    </location>
</feature>
<dbReference type="InterPro" id="IPR001867">
    <property type="entry name" value="OmpR/PhoB-type_DNA-bd"/>
</dbReference>
<evidence type="ECO:0000259" key="8">
    <source>
        <dbReference type="PROSITE" id="PS50110"/>
    </source>
</evidence>
<dbReference type="InterPro" id="IPR016032">
    <property type="entry name" value="Sig_transdc_resp-reg_C-effctor"/>
</dbReference>
<dbReference type="PANTHER" id="PTHR48111:SF1">
    <property type="entry name" value="TWO-COMPONENT RESPONSE REGULATOR ORR33"/>
    <property type="match status" value="1"/>
</dbReference>
<evidence type="ECO:0000313" key="11">
    <source>
        <dbReference type="Proteomes" id="UP000013047"/>
    </source>
</evidence>
<dbReference type="CDD" id="cd00383">
    <property type="entry name" value="trans_reg_C"/>
    <property type="match status" value="1"/>
</dbReference>
<accession>N6YLN4</accession>
<dbReference type="GO" id="GO:0000156">
    <property type="term" value="F:phosphorelay response regulator activity"/>
    <property type="evidence" value="ECO:0007669"/>
    <property type="project" value="TreeGrafter"/>
</dbReference>
<feature type="domain" description="OmpR/PhoB-type" evidence="9">
    <location>
        <begin position="131"/>
        <end position="235"/>
    </location>
</feature>
<dbReference type="InterPro" id="IPR011006">
    <property type="entry name" value="CheY-like_superfamily"/>
</dbReference>
<dbReference type="OrthoDB" id="8583421at2"/>
<feature type="DNA-binding region" description="OmpR/PhoB-type" evidence="7">
    <location>
        <begin position="131"/>
        <end position="235"/>
    </location>
</feature>
<keyword evidence="4 7" id="KW-0238">DNA-binding</keyword>
<sequence length="254" mass="28427">MGSISKPHIGLVEDNDDLREDLEFLLRANGYPVWSAARGESFNRQLSVARTDVALIDLSLPDCDGLELIHLLRDDPARGVIVLTARSALDTKLQAMRLGADHYLTKPVDLRELQVTIDATWRRVCAATEHPAQRAANDAPAPNWLFDPFEQTLSEPGRGTLELSGTESILLAMLTSHPGELMSKERVLETVYPGDPSREFHRIEVVLNRLRQKARRQCIALPIRSVFGKGLVFTEPCRQLEARRQIRSSAFARA</sequence>
<dbReference type="CDD" id="cd17574">
    <property type="entry name" value="REC_OmpR"/>
    <property type="match status" value="1"/>
</dbReference>
<dbReference type="InterPro" id="IPR036388">
    <property type="entry name" value="WH-like_DNA-bd_sf"/>
</dbReference>
<evidence type="ECO:0000256" key="6">
    <source>
        <dbReference type="PROSITE-ProRule" id="PRU00169"/>
    </source>
</evidence>
<dbReference type="InterPro" id="IPR039420">
    <property type="entry name" value="WalR-like"/>
</dbReference>
<keyword evidence="1 6" id="KW-0597">Phosphoprotein</keyword>
<dbReference type="SUPFAM" id="SSF52172">
    <property type="entry name" value="CheY-like"/>
    <property type="match status" value="1"/>
</dbReference>
<evidence type="ECO:0000256" key="7">
    <source>
        <dbReference type="PROSITE-ProRule" id="PRU01091"/>
    </source>
</evidence>
<proteinExistence type="predicted"/>
<dbReference type="AlphaFoldDB" id="N6YLN4"/>
<dbReference type="EMBL" id="AMXF01000248">
    <property type="protein sequence ID" value="ENO95251.1"/>
    <property type="molecule type" value="Genomic_DNA"/>
</dbReference>
<dbReference type="InterPro" id="IPR001789">
    <property type="entry name" value="Sig_transdc_resp-reg_receiver"/>
</dbReference>
<name>N6YLN4_9RHOO</name>
<dbReference type="PROSITE" id="PS51755">
    <property type="entry name" value="OMPR_PHOB"/>
    <property type="match status" value="1"/>
</dbReference>
<dbReference type="SUPFAM" id="SSF46894">
    <property type="entry name" value="C-terminal effector domain of the bipartite response regulators"/>
    <property type="match status" value="1"/>
</dbReference>
<keyword evidence="3" id="KW-0805">Transcription regulation</keyword>
<dbReference type="PROSITE" id="PS50110">
    <property type="entry name" value="RESPONSE_REGULATORY"/>
    <property type="match status" value="1"/>
</dbReference>
<dbReference type="Gene3D" id="1.10.10.10">
    <property type="entry name" value="Winged helix-like DNA-binding domain superfamily/Winged helix DNA-binding domain"/>
    <property type="match status" value="1"/>
</dbReference>
<dbReference type="SMART" id="SM00448">
    <property type="entry name" value="REC"/>
    <property type="match status" value="1"/>
</dbReference>
<evidence type="ECO:0000313" key="10">
    <source>
        <dbReference type="EMBL" id="ENO95251.1"/>
    </source>
</evidence>
<keyword evidence="5" id="KW-0804">Transcription</keyword>
<comment type="caution">
    <text evidence="10">The sequence shown here is derived from an EMBL/GenBank/DDBJ whole genome shotgun (WGS) entry which is preliminary data.</text>
</comment>
<dbReference type="GO" id="GO:0000976">
    <property type="term" value="F:transcription cis-regulatory region binding"/>
    <property type="evidence" value="ECO:0007669"/>
    <property type="project" value="TreeGrafter"/>
</dbReference>
<evidence type="ECO:0000256" key="2">
    <source>
        <dbReference type="ARBA" id="ARBA00023012"/>
    </source>
</evidence>
<evidence type="ECO:0000256" key="5">
    <source>
        <dbReference type="ARBA" id="ARBA00023163"/>
    </source>
</evidence>
<dbReference type="GO" id="GO:0006355">
    <property type="term" value="P:regulation of DNA-templated transcription"/>
    <property type="evidence" value="ECO:0007669"/>
    <property type="project" value="InterPro"/>
</dbReference>
<evidence type="ECO:0000256" key="3">
    <source>
        <dbReference type="ARBA" id="ARBA00023015"/>
    </source>
</evidence>
<dbReference type="Proteomes" id="UP000013047">
    <property type="component" value="Unassembled WGS sequence"/>
</dbReference>
<dbReference type="Gene3D" id="3.40.50.2300">
    <property type="match status" value="1"/>
</dbReference>